<proteinExistence type="predicted"/>
<dbReference type="RefSeq" id="WP_184584620.1">
    <property type="nucleotide sequence ID" value="NZ_JACHJT010000002.1"/>
</dbReference>
<dbReference type="InterPro" id="IPR008000">
    <property type="entry name" value="Rham/fucose_mutarotase"/>
</dbReference>
<sequence>MQRVCFLLKVRQDRLAEYRERHAEVWPEMRAALEAAGWHNYSLFCDDNGLVVGYLETEDFEAARAAMARTEVNARWQAEMAPYFEELEGRPDEDMLPLTEIFHLD</sequence>
<gene>
    <name evidence="1" type="ORF">F4561_005797</name>
</gene>
<dbReference type="EMBL" id="JACHJT010000002">
    <property type="protein sequence ID" value="MBB4934903.1"/>
    <property type="molecule type" value="Genomic_DNA"/>
</dbReference>
<evidence type="ECO:0000313" key="2">
    <source>
        <dbReference type="Proteomes" id="UP000523007"/>
    </source>
</evidence>
<reference evidence="1 2" key="1">
    <citation type="submission" date="2020-08" db="EMBL/GenBank/DDBJ databases">
        <title>Sequencing the genomes of 1000 actinobacteria strains.</title>
        <authorList>
            <person name="Klenk H.-P."/>
        </authorList>
    </citation>
    <scope>NUCLEOTIDE SEQUENCE [LARGE SCALE GENOMIC DNA]</scope>
    <source>
        <strain evidence="1 2">DSM 102030</strain>
    </source>
</reference>
<dbReference type="InterPro" id="IPR011008">
    <property type="entry name" value="Dimeric_a/b-barrel"/>
</dbReference>
<dbReference type="GO" id="GO:0062192">
    <property type="term" value="F:L-rhamnose mutarotase activity"/>
    <property type="evidence" value="ECO:0007669"/>
    <property type="project" value="UniProtKB-EC"/>
</dbReference>
<dbReference type="GO" id="GO:0019301">
    <property type="term" value="P:rhamnose catabolic process"/>
    <property type="evidence" value="ECO:0007669"/>
    <property type="project" value="TreeGrafter"/>
</dbReference>
<dbReference type="Proteomes" id="UP000523007">
    <property type="component" value="Unassembled WGS sequence"/>
</dbReference>
<accession>A0A7W7W5N6</accession>
<dbReference type="Pfam" id="PF05336">
    <property type="entry name" value="rhaM"/>
    <property type="match status" value="1"/>
</dbReference>
<dbReference type="EC" id="5.1.3.32" evidence="1"/>
<name>A0A7W7W5N6_9ACTN</name>
<dbReference type="Gene3D" id="3.30.70.100">
    <property type="match status" value="1"/>
</dbReference>
<keyword evidence="2" id="KW-1185">Reference proteome</keyword>
<dbReference type="PANTHER" id="PTHR34389:SF2">
    <property type="entry name" value="L-RHAMNOSE MUTAROTASE"/>
    <property type="match status" value="1"/>
</dbReference>
<comment type="caution">
    <text evidence="1">The sequence shown here is derived from an EMBL/GenBank/DDBJ whole genome shotgun (WGS) entry which is preliminary data.</text>
</comment>
<keyword evidence="1" id="KW-0413">Isomerase</keyword>
<organism evidence="1 2">
    <name type="scientific">Lipingzhangella halophila</name>
    <dbReference type="NCBI Taxonomy" id="1783352"/>
    <lineage>
        <taxon>Bacteria</taxon>
        <taxon>Bacillati</taxon>
        <taxon>Actinomycetota</taxon>
        <taxon>Actinomycetes</taxon>
        <taxon>Streptosporangiales</taxon>
        <taxon>Nocardiopsidaceae</taxon>
        <taxon>Lipingzhangella</taxon>
    </lineage>
</organism>
<dbReference type="PANTHER" id="PTHR34389">
    <property type="entry name" value="L-RHAMNOSE MUTAROTASE"/>
    <property type="match status" value="1"/>
</dbReference>
<protein>
    <submittedName>
        <fullName evidence="1">L-rhamnose mutarotase</fullName>
        <ecNumber evidence="1">5.1.3.32</ecNumber>
    </submittedName>
</protein>
<dbReference type="AlphaFoldDB" id="A0A7W7W5N6"/>
<evidence type="ECO:0000313" key="1">
    <source>
        <dbReference type="EMBL" id="MBB4934903.1"/>
    </source>
</evidence>
<dbReference type="SUPFAM" id="SSF54909">
    <property type="entry name" value="Dimeric alpha+beta barrel"/>
    <property type="match status" value="1"/>
</dbReference>